<gene>
    <name evidence="5" type="ORF">H4Q32_000322</name>
</gene>
<dbReference type="Gene3D" id="1.10.400.10">
    <property type="entry name" value="GI Alpha 1, domain 2-like"/>
    <property type="match status" value="3"/>
</dbReference>
<evidence type="ECO:0000256" key="4">
    <source>
        <dbReference type="SAM" id="Phobius"/>
    </source>
</evidence>
<dbReference type="PANTHER" id="PTHR10218">
    <property type="entry name" value="GTP-BINDING PROTEIN ALPHA SUBUNIT"/>
    <property type="match status" value="1"/>
</dbReference>
<keyword evidence="4" id="KW-0812">Transmembrane</keyword>
<evidence type="ECO:0000256" key="2">
    <source>
        <dbReference type="ARBA" id="ARBA00023134"/>
    </source>
</evidence>
<dbReference type="PANTHER" id="PTHR10218:SF217">
    <property type="entry name" value="GUANINE NUCLEOTIDE-BINDING PROTEIN SUBUNIT ALPHA-15"/>
    <property type="match status" value="1"/>
</dbReference>
<evidence type="ECO:0000313" key="6">
    <source>
        <dbReference type="Proteomes" id="UP000830375"/>
    </source>
</evidence>
<keyword evidence="1" id="KW-0547">Nucleotide-binding</keyword>
<organism evidence="5 6">
    <name type="scientific">Labeo rohita</name>
    <name type="common">Indian major carp</name>
    <name type="synonym">Cyprinus rohita</name>
    <dbReference type="NCBI Taxonomy" id="84645"/>
    <lineage>
        <taxon>Eukaryota</taxon>
        <taxon>Metazoa</taxon>
        <taxon>Chordata</taxon>
        <taxon>Craniata</taxon>
        <taxon>Vertebrata</taxon>
        <taxon>Euteleostomi</taxon>
        <taxon>Actinopterygii</taxon>
        <taxon>Neopterygii</taxon>
        <taxon>Teleostei</taxon>
        <taxon>Ostariophysi</taxon>
        <taxon>Cypriniformes</taxon>
        <taxon>Cyprinidae</taxon>
        <taxon>Labeoninae</taxon>
        <taxon>Labeonini</taxon>
        <taxon>Labeo</taxon>
    </lineage>
</organism>
<keyword evidence="4" id="KW-0472">Membrane</keyword>
<dbReference type="Proteomes" id="UP000830375">
    <property type="component" value="Unassembled WGS sequence"/>
</dbReference>
<keyword evidence="2" id="KW-0342">GTP-binding</keyword>
<keyword evidence="6" id="KW-1185">Reference proteome</keyword>
<evidence type="ECO:0000313" key="5">
    <source>
        <dbReference type="EMBL" id="KAI2650354.1"/>
    </source>
</evidence>
<proteinExistence type="predicted"/>
<dbReference type="SMART" id="SM00275">
    <property type="entry name" value="G_alpha"/>
    <property type="match status" value="2"/>
</dbReference>
<evidence type="ECO:0000256" key="3">
    <source>
        <dbReference type="ARBA" id="ARBA00023224"/>
    </source>
</evidence>
<dbReference type="EMBL" id="JACTAM010000022">
    <property type="protein sequence ID" value="KAI2650354.1"/>
    <property type="molecule type" value="Genomic_DNA"/>
</dbReference>
<accession>A0ABQ8LIZ6</accession>
<dbReference type="Pfam" id="PF00503">
    <property type="entry name" value="G-alpha"/>
    <property type="match status" value="6"/>
</dbReference>
<dbReference type="InterPro" id="IPR027417">
    <property type="entry name" value="P-loop_NTPase"/>
</dbReference>
<dbReference type="InterPro" id="IPR011025">
    <property type="entry name" value="GproteinA_insert"/>
</dbReference>
<comment type="caution">
    <text evidence="5">The sequence shown here is derived from an EMBL/GenBank/DDBJ whole genome shotgun (WGS) entry which is preliminary data.</text>
</comment>
<dbReference type="PRINTS" id="PR00318">
    <property type="entry name" value="GPROTEINA"/>
</dbReference>
<reference evidence="5 6" key="1">
    <citation type="submission" date="2022-01" db="EMBL/GenBank/DDBJ databases">
        <title>A high-quality chromosome-level genome assembly of rohu carp, Labeo rohita.</title>
        <authorList>
            <person name="Arick M.A. II"/>
            <person name="Hsu C.-Y."/>
            <person name="Magbanua Z."/>
            <person name="Pechanova O."/>
            <person name="Grover C."/>
            <person name="Miller E."/>
            <person name="Thrash A."/>
            <person name="Ezzel L."/>
            <person name="Alam S."/>
            <person name="Benzie J."/>
            <person name="Hamilton M."/>
            <person name="Karsi A."/>
            <person name="Lawrence M.L."/>
            <person name="Peterson D.G."/>
        </authorList>
    </citation>
    <scope>NUCLEOTIDE SEQUENCE [LARGE SCALE GENOMIC DNA]</scope>
    <source>
        <strain evidence="6">BAU-BD-2019</strain>
        <tissue evidence="5">Blood</tissue>
    </source>
</reference>
<evidence type="ECO:0000256" key="1">
    <source>
        <dbReference type="ARBA" id="ARBA00022741"/>
    </source>
</evidence>
<keyword evidence="4" id="KW-1133">Transmembrane helix</keyword>
<dbReference type="SUPFAM" id="SSF47895">
    <property type="entry name" value="Transducin (alpha subunit), insertion domain"/>
    <property type="match status" value="4"/>
</dbReference>
<dbReference type="CDD" id="cd00066">
    <property type="entry name" value="G-alpha"/>
    <property type="match status" value="2"/>
</dbReference>
<protein>
    <submittedName>
        <fullName evidence="5">Guanine nucleotide-binding protein G(Q) subunit alpha</fullName>
    </submittedName>
</protein>
<feature type="transmembrane region" description="Helical" evidence="4">
    <location>
        <begin position="65"/>
        <end position="86"/>
    </location>
</feature>
<keyword evidence="3" id="KW-0807">Transducer</keyword>
<dbReference type="InterPro" id="IPR001019">
    <property type="entry name" value="Gprotein_alpha_su"/>
</dbReference>
<dbReference type="SUPFAM" id="SSF52540">
    <property type="entry name" value="P-loop containing nucleoside triphosphate hydrolases"/>
    <property type="match status" value="5"/>
</dbReference>
<name>A0ABQ8LIZ6_LABRO</name>
<sequence length="1259" mass="147120">MKQMRMIHGSGYSEEERCHYRKKVFQNISEAITEMTKAMKMLKIPYSIPQNEVIKRPSNRMEESLALFYMVIHSPWFPISSIILFLSKMDILAEKIQFSDLKTYFPQFEGKRGDVHDAMLFIRSLYIQKVVSYKEKYSKNIYCQFICATDTTKPLYFFWRNGGPKLWMCHLLPVKKKEERHHPKYIDILSSQEKIEQGEMILLLLGTSKSGKKTFMKQMKIIHGSGCSEDERRSYATLNCMEDSLSLFYTTIHSPWFANSTIILLLNKTDILAEKIQFSDLKIHFPEFKGKRQNVEDAKRFITQLYEQKTVSNETENKRVIYPHFICATDTINTCALYSTVKHDLMTQLLQKYEILCEMGVYYYCGCCICCLSKKKRNAIAKNKEINLILLEQKTRERREIKLLLLGMAESGKTTLLKQMKILSGNGYTEEERRSYTKLVFQNILQSMIAMTNAMRTLRIPYFNPRNEVIKRPNLCPVLPGSGHTIQLERNYVEAIHHLWEDQGFKMCYSRHREYQLQDSTNYSISFGEMGHYYYCACFLCCLSDEDRNVIAINNEIKRILAEQKKRQRKEIKVLLLGTGESGKTTFIKQMQIIHGSGYSDDERRSYAKLVFQNIFQAMNAMTDAMKTLRIPYSNPQNEIYAQWFEDLDIHQITELQRSYVEAIRHLWTDKGFKMCYSRRREYQLLDSTKYFIDNLDRIAGQGYVPSHQDVLQVRIVDVGGQRGQRKKWIHCFENVMSLIFLASLSEYDQLLAENNKDNRMEESLSLFYTTIHSNWFVNSSIILFLNKMDILAEKIQSSDLQTYFPQFKGKRRDTQDAMEYIKHLYIQKSVSYETKNSKKIYPHFTCATDTKNIQKVFNDVKDTVLVKALEDFGLALLTPYRCVDECRCNKRHDAPAIRKMGGCWRWCYTTCTCCLSEDEKNAIMVHNEIKRILKDQKKRERREIKVLLLGTGESGKTTFIKQMRIIHGKGFSEEDRRGYAKLVFQNIFTAMKAMTVAMNTLKIPYANPQNEVYGKQFQVVDVRQMTHLDRIYMTNLERIAAPEFIPTAQDVLRVRFPTTGINDYSFTVEKITLRIVDVGGQKSERRKWIHCFENVTSLIFLASLSEYDQVLEENNKENRMKESLSLFYTTIHSPWFATASIILFLNKMDILEEKVKASDLKTYFTGFNVQSLLPSELVLTPPLLCGLVPPSGKQRNAQEAMTFIHNMYKQRSVCAETKESKNVYTHFTCATDTSNIRKVFNDVKDTVLIKSLKEYGVL</sequence>
<dbReference type="Gene3D" id="3.40.50.300">
    <property type="entry name" value="P-loop containing nucleotide triphosphate hydrolases"/>
    <property type="match status" value="4"/>
</dbReference>
<dbReference type="PROSITE" id="PS51882">
    <property type="entry name" value="G_ALPHA"/>
    <property type="match status" value="3"/>
</dbReference>